<dbReference type="InterPro" id="IPR051599">
    <property type="entry name" value="Cell_Envelope_Assoc"/>
</dbReference>
<comment type="caution">
    <text evidence="3">The sequence shown here is derived from an EMBL/GenBank/DDBJ whole genome shotgun (WGS) entry which is preliminary data.</text>
</comment>
<gene>
    <name evidence="3" type="ORF">FHR36_005324</name>
</gene>
<evidence type="ECO:0000259" key="2">
    <source>
        <dbReference type="Pfam" id="PF02698"/>
    </source>
</evidence>
<keyword evidence="4" id="KW-1185">Reference proteome</keyword>
<name>A0ABT1J411_9ACTN</name>
<accession>A0ABT1J411</accession>
<dbReference type="EMBL" id="JAMZDX010000005">
    <property type="protein sequence ID" value="MCP2312158.1"/>
    <property type="molecule type" value="Genomic_DNA"/>
</dbReference>
<reference evidence="3 4" key="1">
    <citation type="submission" date="2022-06" db="EMBL/GenBank/DDBJ databases">
        <title>Sequencing the genomes of 1000 actinobacteria strains.</title>
        <authorList>
            <person name="Klenk H.-P."/>
        </authorList>
    </citation>
    <scope>NUCLEOTIDE SEQUENCE [LARGE SCALE GENOMIC DNA]</scope>
    <source>
        <strain evidence="3 4">DSM 41656</strain>
    </source>
</reference>
<dbReference type="Pfam" id="PF02698">
    <property type="entry name" value="DUF218"/>
    <property type="match status" value="1"/>
</dbReference>
<keyword evidence="1" id="KW-1133">Transmembrane helix</keyword>
<sequence length="262" mass="28644">MTIKDVRWKAASGLRRGAAVSRGLAARPRRLAAALVRAPERLRPLPGWGIRRGRRRWFQAVVVCSSLALAPSAWLWISADGRVGTVDSAPGAPVAVVFGAGLFDGEPSPYLAHRLDAALELYQRQKVRAILVTGDNSRTDYDETDAMRAYLVRRGVPEVRVVGDYAGFDTWDSCTRARRIFGVDHAVLVSQTFHVRRALALCRAAGIDSYAVGVPEDPNATWYYGGLREIPGAGKAVLNTLLRSDPQFLGPHEDGISRALRD</sequence>
<evidence type="ECO:0000256" key="1">
    <source>
        <dbReference type="SAM" id="Phobius"/>
    </source>
</evidence>
<dbReference type="CDD" id="cd06259">
    <property type="entry name" value="YdcF-like"/>
    <property type="match status" value="1"/>
</dbReference>
<proteinExistence type="predicted"/>
<dbReference type="Proteomes" id="UP001206483">
    <property type="component" value="Unassembled WGS sequence"/>
</dbReference>
<dbReference type="PANTHER" id="PTHR30336">
    <property type="entry name" value="INNER MEMBRANE PROTEIN, PROBABLE PERMEASE"/>
    <property type="match status" value="1"/>
</dbReference>
<evidence type="ECO:0000313" key="4">
    <source>
        <dbReference type="Proteomes" id="UP001206483"/>
    </source>
</evidence>
<protein>
    <submittedName>
        <fullName evidence="3">Vancomycin permeability regulator SanA</fullName>
    </submittedName>
</protein>
<dbReference type="PANTHER" id="PTHR30336:SF6">
    <property type="entry name" value="INTEGRAL MEMBRANE PROTEIN"/>
    <property type="match status" value="1"/>
</dbReference>
<organism evidence="3 4">
    <name type="scientific">Kitasatospora paracochleata</name>
    <dbReference type="NCBI Taxonomy" id="58354"/>
    <lineage>
        <taxon>Bacteria</taxon>
        <taxon>Bacillati</taxon>
        <taxon>Actinomycetota</taxon>
        <taxon>Actinomycetes</taxon>
        <taxon>Kitasatosporales</taxon>
        <taxon>Streptomycetaceae</taxon>
        <taxon>Kitasatospora</taxon>
    </lineage>
</organism>
<keyword evidence="1" id="KW-0812">Transmembrane</keyword>
<dbReference type="InterPro" id="IPR003848">
    <property type="entry name" value="DUF218"/>
</dbReference>
<evidence type="ECO:0000313" key="3">
    <source>
        <dbReference type="EMBL" id="MCP2312158.1"/>
    </source>
</evidence>
<feature type="domain" description="DUF218" evidence="2">
    <location>
        <begin position="94"/>
        <end position="214"/>
    </location>
</feature>
<keyword evidence="1" id="KW-0472">Membrane</keyword>
<feature type="transmembrane region" description="Helical" evidence="1">
    <location>
        <begin position="57"/>
        <end position="77"/>
    </location>
</feature>